<dbReference type="Proteomes" id="UP001523369">
    <property type="component" value="Unassembled WGS sequence"/>
</dbReference>
<comment type="caution">
    <text evidence="2">The sequence shown here is derived from an EMBL/GenBank/DDBJ whole genome shotgun (WGS) entry which is preliminary data.</text>
</comment>
<reference evidence="2 3" key="1">
    <citation type="submission" date="2022-06" db="EMBL/GenBank/DDBJ databases">
        <title>New Species of the Genus Actinoplanes, ActinopZanes ferrugineus.</title>
        <authorList>
            <person name="Ding P."/>
        </authorList>
    </citation>
    <scope>NUCLEOTIDE SEQUENCE [LARGE SCALE GENOMIC DNA]</scope>
    <source>
        <strain evidence="2 3">TRM88003</strain>
    </source>
</reference>
<dbReference type="Gene3D" id="1.25.40.10">
    <property type="entry name" value="Tetratricopeptide repeat domain"/>
    <property type="match status" value="1"/>
</dbReference>
<dbReference type="RefSeq" id="WP_253240114.1">
    <property type="nucleotide sequence ID" value="NZ_JAMYJR010000028.1"/>
</dbReference>
<accession>A0ABT1DT63</accession>
<dbReference type="InterPro" id="IPR011990">
    <property type="entry name" value="TPR-like_helical_dom_sf"/>
</dbReference>
<proteinExistence type="predicted"/>
<protein>
    <submittedName>
        <fullName evidence="2">Tetratricopeptide repeat protein</fullName>
    </submittedName>
</protein>
<keyword evidence="3" id="KW-1185">Reference proteome</keyword>
<feature type="compositionally biased region" description="Pro residues" evidence="1">
    <location>
        <begin position="264"/>
        <end position="282"/>
    </location>
</feature>
<dbReference type="PANTHER" id="PTHR10098">
    <property type="entry name" value="RAPSYN-RELATED"/>
    <property type="match status" value="1"/>
</dbReference>
<dbReference type="Pfam" id="PF13424">
    <property type="entry name" value="TPR_12"/>
    <property type="match status" value="1"/>
</dbReference>
<dbReference type="InterPro" id="IPR019734">
    <property type="entry name" value="TPR_rpt"/>
</dbReference>
<feature type="region of interest" description="Disordered" evidence="1">
    <location>
        <begin position="251"/>
        <end position="314"/>
    </location>
</feature>
<organism evidence="2 3">
    <name type="scientific">Paractinoplanes aksuensis</name>
    <dbReference type="NCBI Taxonomy" id="2939490"/>
    <lineage>
        <taxon>Bacteria</taxon>
        <taxon>Bacillati</taxon>
        <taxon>Actinomycetota</taxon>
        <taxon>Actinomycetes</taxon>
        <taxon>Micromonosporales</taxon>
        <taxon>Micromonosporaceae</taxon>
        <taxon>Paractinoplanes</taxon>
    </lineage>
</organism>
<evidence type="ECO:0000313" key="3">
    <source>
        <dbReference type="Proteomes" id="UP001523369"/>
    </source>
</evidence>
<dbReference type="Pfam" id="PF13374">
    <property type="entry name" value="TPR_10"/>
    <property type="match status" value="1"/>
</dbReference>
<dbReference type="EMBL" id="JAMYJR010000028">
    <property type="protein sequence ID" value="MCO8274038.1"/>
    <property type="molecule type" value="Genomic_DNA"/>
</dbReference>
<dbReference type="SUPFAM" id="SSF48452">
    <property type="entry name" value="TPR-like"/>
    <property type="match status" value="1"/>
</dbReference>
<evidence type="ECO:0000256" key="1">
    <source>
        <dbReference type="SAM" id="MobiDB-lite"/>
    </source>
</evidence>
<sequence>MPADRAAALEWLGREFDNLVAAATGPDEEPWRLADTLRGYGFYQAKITQWWELVGAGSAAAAACGDERARVAMATSRGHCRHAAGDFRAALVHFGEALELGRRCGWAESEAAVLGNLAAAHGMLGDLDQAAVHQRQALDMNRRIGWRPGEIVQLGNLGITSSWRGDLAGAEEYYRAAIRMCREDGAAAAQAALLAQLAEVLTLRLCREVGGRGFVAEAFVAYAEDSAPIPPRSLARPPAKRWCWPAEAATGWSRAAPTPSWPTSSPPARPAPEPPTPGPPVRSPSGPVGGSLGRAAWRSGVSGGREGGPGELLGELPDALRVLFAA</sequence>
<gene>
    <name evidence="2" type="ORF">M1L60_25900</name>
</gene>
<feature type="compositionally biased region" description="Gly residues" evidence="1">
    <location>
        <begin position="301"/>
        <end position="311"/>
    </location>
</feature>
<name>A0ABT1DT63_9ACTN</name>
<evidence type="ECO:0000313" key="2">
    <source>
        <dbReference type="EMBL" id="MCO8274038.1"/>
    </source>
</evidence>
<dbReference type="SMART" id="SM00028">
    <property type="entry name" value="TPR"/>
    <property type="match status" value="3"/>
</dbReference>
<feature type="compositionally biased region" description="Low complexity" evidence="1">
    <location>
        <begin position="253"/>
        <end position="263"/>
    </location>
</feature>